<dbReference type="AlphaFoldDB" id="A0A4D6NQA3"/>
<evidence type="ECO:0000313" key="3">
    <source>
        <dbReference type="Proteomes" id="UP000501690"/>
    </source>
</evidence>
<sequence length="85" mass="9535">MELPTLALFFVVDGALLKVEVRNCCCDDGGCYRGGDCSGCHKCRLWWRCVNAGELTVAFVTATRSASVMSVLVRFLERWVWWRGG</sequence>
<dbReference type="EMBL" id="CP039355">
    <property type="protein sequence ID" value="QCE14854.1"/>
    <property type="molecule type" value="Genomic_DNA"/>
</dbReference>
<evidence type="ECO:0000256" key="1">
    <source>
        <dbReference type="SAM" id="SignalP"/>
    </source>
</evidence>
<proteinExistence type="predicted"/>
<feature type="signal peptide" evidence="1">
    <location>
        <begin position="1"/>
        <end position="17"/>
    </location>
</feature>
<keyword evidence="1" id="KW-0732">Signal</keyword>
<evidence type="ECO:0008006" key="4">
    <source>
        <dbReference type="Google" id="ProtNLM"/>
    </source>
</evidence>
<reference evidence="2 3" key="1">
    <citation type="submission" date="2019-04" db="EMBL/GenBank/DDBJ databases">
        <title>An improved genome assembly and genetic linkage map for asparagus bean, Vigna unguiculata ssp. sesquipedialis.</title>
        <authorList>
            <person name="Xia Q."/>
            <person name="Zhang R."/>
            <person name="Dong Y."/>
        </authorList>
    </citation>
    <scope>NUCLEOTIDE SEQUENCE [LARGE SCALE GENOMIC DNA]</scope>
    <source>
        <tissue evidence="2">Leaf</tissue>
    </source>
</reference>
<accession>A0A4D6NQA3</accession>
<gene>
    <name evidence="2" type="ORF">DEO72_LG11g1860</name>
</gene>
<protein>
    <recommendedName>
        <fullName evidence="4">Secreted protein</fullName>
    </recommendedName>
</protein>
<feature type="chain" id="PRO_5020037187" description="Secreted protein" evidence="1">
    <location>
        <begin position="18"/>
        <end position="85"/>
    </location>
</feature>
<name>A0A4D6NQA3_VIGUN</name>
<organism evidence="2 3">
    <name type="scientific">Vigna unguiculata</name>
    <name type="common">Cowpea</name>
    <dbReference type="NCBI Taxonomy" id="3917"/>
    <lineage>
        <taxon>Eukaryota</taxon>
        <taxon>Viridiplantae</taxon>
        <taxon>Streptophyta</taxon>
        <taxon>Embryophyta</taxon>
        <taxon>Tracheophyta</taxon>
        <taxon>Spermatophyta</taxon>
        <taxon>Magnoliopsida</taxon>
        <taxon>eudicotyledons</taxon>
        <taxon>Gunneridae</taxon>
        <taxon>Pentapetalae</taxon>
        <taxon>rosids</taxon>
        <taxon>fabids</taxon>
        <taxon>Fabales</taxon>
        <taxon>Fabaceae</taxon>
        <taxon>Papilionoideae</taxon>
        <taxon>50 kb inversion clade</taxon>
        <taxon>NPAAA clade</taxon>
        <taxon>indigoferoid/millettioid clade</taxon>
        <taxon>Phaseoleae</taxon>
        <taxon>Vigna</taxon>
    </lineage>
</organism>
<keyword evidence="3" id="KW-1185">Reference proteome</keyword>
<dbReference type="Proteomes" id="UP000501690">
    <property type="component" value="Linkage Group LG11"/>
</dbReference>
<evidence type="ECO:0000313" key="2">
    <source>
        <dbReference type="EMBL" id="QCE14854.1"/>
    </source>
</evidence>